<dbReference type="VEuPathDB" id="FungiDB:CC1G_15783"/>
<accession>D6RQY6</accession>
<dbReference type="InterPro" id="IPR025337">
    <property type="entry name" value="Questin_oxidase-like"/>
</dbReference>
<dbReference type="Proteomes" id="UP000001861">
    <property type="component" value="Unassembled WGS sequence"/>
</dbReference>
<dbReference type="PANTHER" id="PTHR35870:SF1">
    <property type="entry name" value="PROTEIN, PUTATIVE (AFU_ORTHOLOGUE AFUA_5G03330)-RELATED"/>
    <property type="match status" value="1"/>
</dbReference>
<dbReference type="GO" id="GO:0016491">
    <property type="term" value="F:oxidoreductase activity"/>
    <property type="evidence" value="ECO:0007669"/>
    <property type="project" value="UniProtKB-KW"/>
</dbReference>
<dbReference type="KEGG" id="cci:CC1G_15783"/>
<dbReference type="Pfam" id="PF14027">
    <property type="entry name" value="Questin_oxidase"/>
    <property type="match status" value="1"/>
</dbReference>
<keyword evidence="1" id="KW-0560">Oxidoreductase</keyword>
<reference evidence="2 3" key="1">
    <citation type="journal article" date="2010" name="Proc. Natl. Acad. Sci. U.S.A.">
        <title>Insights into evolution of multicellular fungi from the assembled chromosomes of the mushroom Coprinopsis cinerea (Coprinus cinereus).</title>
        <authorList>
            <person name="Stajich J.E."/>
            <person name="Wilke S.K."/>
            <person name="Ahren D."/>
            <person name="Au C.H."/>
            <person name="Birren B.W."/>
            <person name="Borodovsky M."/>
            <person name="Burns C."/>
            <person name="Canback B."/>
            <person name="Casselton L.A."/>
            <person name="Cheng C.K."/>
            <person name="Deng J."/>
            <person name="Dietrich F.S."/>
            <person name="Fargo D.C."/>
            <person name="Farman M.L."/>
            <person name="Gathman A.C."/>
            <person name="Goldberg J."/>
            <person name="Guigo R."/>
            <person name="Hoegger P.J."/>
            <person name="Hooker J.B."/>
            <person name="Huggins A."/>
            <person name="James T.Y."/>
            <person name="Kamada T."/>
            <person name="Kilaru S."/>
            <person name="Kodira C."/>
            <person name="Kues U."/>
            <person name="Kupfer D."/>
            <person name="Kwan H.S."/>
            <person name="Lomsadze A."/>
            <person name="Li W."/>
            <person name="Lilly W.W."/>
            <person name="Ma L.J."/>
            <person name="Mackey A.J."/>
            <person name="Manning G."/>
            <person name="Martin F."/>
            <person name="Muraguchi H."/>
            <person name="Natvig D.O."/>
            <person name="Palmerini H."/>
            <person name="Ramesh M.A."/>
            <person name="Rehmeyer C.J."/>
            <person name="Roe B.A."/>
            <person name="Shenoy N."/>
            <person name="Stanke M."/>
            <person name="Ter-Hovhannisyan V."/>
            <person name="Tunlid A."/>
            <person name="Velagapudi R."/>
            <person name="Vision T.J."/>
            <person name="Zeng Q."/>
            <person name="Zolan M.E."/>
            <person name="Pukkila P.J."/>
        </authorList>
    </citation>
    <scope>NUCLEOTIDE SEQUENCE [LARGE SCALE GENOMIC DNA]</scope>
    <source>
        <strain evidence="3">Okayama-7 / 130 / ATCC MYA-4618 / FGSC 9003</strain>
    </source>
</reference>
<dbReference type="InParanoid" id="D6RQY6"/>
<proteinExistence type="predicted"/>
<dbReference type="STRING" id="240176.D6RQY6"/>
<dbReference type="RefSeq" id="XP_002910063.1">
    <property type="nucleotide sequence ID" value="XM_002910017.1"/>
</dbReference>
<name>D6RQY6_COPC7</name>
<dbReference type="GeneID" id="9380114"/>
<comment type="caution">
    <text evidence="2">The sequence shown here is derived from an EMBL/GenBank/DDBJ whole genome shotgun (WGS) entry which is preliminary data.</text>
</comment>
<keyword evidence="3" id="KW-1185">Reference proteome</keyword>
<gene>
    <name evidence="2" type="ORF">CC1G_15783</name>
</gene>
<dbReference type="HOGENOM" id="CLU_019145_1_0_1"/>
<dbReference type="PANTHER" id="PTHR35870">
    <property type="entry name" value="PROTEIN, PUTATIVE (AFU_ORTHOLOGUE AFUA_5G03330)-RELATED"/>
    <property type="match status" value="1"/>
</dbReference>
<dbReference type="AlphaFoldDB" id="D6RQY6"/>
<dbReference type="OrthoDB" id="10004862at2759"/>
<evidence type="ECO:0000313" key="2">
    <source>
        <dbReference type="EMBL" id="EFI26569.1"/>
    </source>
</evidence>
<dbReference type="eggNOG" id="ENOG502S69W">
    <property type="taxonomic scope" value="Eukaryota"/>
</dbReference>
<organism evidence="2 3">
    <name type="scientific">Coprinopsis cinerea (strain Okayama-7 / 130 / ATCC MYA-4618 / FGSC 9003)</name>
    <name type="common">Inky cap fungus</name>
    <name type="synonym">Hormographiella aspergillata</name>
    <dbReference type="NCBI Taxonomy" id="240176"/>
    <lineage>
        <taxon>Eukaryota</taxon>
        <taxon>Fungi</taxon>
        <taxon>Dikarya</taxon>
        <taxon>Basidiomycota</taxon>
        <taxon>Agaricomycotina</taxon>
        <taxon>Agaricomycetes</taxon>
        <taxon>Agaricomycetidae</taxon>
        <taxon>Agaricales</taxon>
        <taxon>Agaricineae</taxon>
        <taxon>Psathyrellaceae</taxon>
        <taxon>Coprinopsis</taxon>
    </lineage>
</organism>
<evidence type="ECO:0000313" key="3">
    <source>
        <dbReference type="Proteomes" id="UP000001861"/>
    </source>
</evidence>
<sequence>MSQAHAPHRSLALWALGADGDVIAAGYEKDCGYEKPGIPAPRKITRDNFNDHLGDETFYRAYLDFFSEILVQKGINATVEEFLFSPEANIGRNKNIPQEKQPRMLARFFSGVVHPLIHTGYGVEFGLPGLVAEGLAQTAVHAPGASALVPPELFESSTFSALSGMAESAGRALQGALGSTVNNLDNAFDSVLQKTLHLGDASRRQAPEAGARTEGSQLNIEDRVAVHDVHALDILGWVSEDLRFAPPPKQEEKNSFDRTIGKHAGPLLKFANMWKLDVNKLGTDPQYLESKIEELAWTVTTMYGVGGWTGRGTNKDGTDALFNADFFLMHLVTSSLFVPSICAAILPVARGRFLHTYLAVALAMYVFRGAPPLDLVGFSKLKVMGPSGPQPHPSKDTLPSPTSPKAINADPWLSLLQTSIVHPDEHLTKTQRSLSTWASHFGTRKFTCSSTSKLAPAGGGSENHGEVAAGLGMGWGVDTTKGKVDTNSDSEAIPLEWSGAECLDGNIFIRTAELTAKRMGRVREGEETGEFWDFKGFYQWDTNPSTERKAHL</sequence>
<evidence type="ECO:0000256" key="1">
    <source>
        <dbReference type="ARBA" id="ARBA00023002"/>
    </source>
</evidence>
<protein>
    <submittedName>
        <fullName evidence="2">Uncharacterized protein</fullName>
    </submittedName>
</protein>
<dbReference type="EMBL" id="AACS02000013">
    <property type="protein sequence ID" value="EFI26569.1"/>
    <property type="molecule type" value="Genomic_DNA"/>
</dbReference>
<dbReference type="OMA" id="FEELAWM"/>